<feature type="transmembrane region" description="Helical" evidence="2">
    <location>
        <begin position="431"/>
        <end position="451"/>
    </location>
</feature>
<evidence type="ECO:0000313" key="4">
    <source>
        <dbReference type="Proteomes" id="UP001159428"/>
    </source>
</evidence>
<evidence type="ECO:0000256" key="2">
    <source>
        <dbReference type="SAM" id="Phobius"/>
    </source>
</evidence>
<sequence>MGSYNCTCKEGYYGDGNMYRLALTCKEIFDRNVSIKSGEVTLDLDSKPISIFCYVGDCGDGGWTLIMKINGNKSTFHYNSQFWSNRSAYNLPGGKTGFDLQETMLPTYWNTPFSKICLGMKIGHQLRFIVINRHANSLFSLIADGKYRATSLGRNTWKWLIGSRASLQRNCNKEGFNAVGDSLRHSKARIGIMANEQNHCGSCDSRIGFGTGGRFDDSNTCGNEATHSLDNGDKHIKAMGYILRTFHYDSQFWSNRNAYNFAGGKTGFDSQETKLPTYWSTPFSKICLGMKIGHQLGFIVINRHANSLYSLIADGKYRATSLGRNTWKSLVGPQASLQLNCSKEGFNAVGDSPIFSKARIGITANQQNDCSSCNSRIGFGTGGLYDDSNTCGNEATHSPDNGNKHIKAMGYILVHNTENIFQHRSFFKMRLLFAIYFIVNVLALLVVLVRARQQSCTTNHCGEISKDIKTLHTEVKNLIALVKDALRSKLKGTFPDNIYRCFFQCCYFSSVLNALRFSNRIVIFLTVYPFSSCKEQYDLGKSRRSQIYRLMFGSQKIPVFCHMENFGCGGNKKLKAETFHYDSHFWSNRNVYHLTGGKTGFDSQETKLPTY</sequence>
<keyword evidence="4" id="KW-1185">Reference proteome</keyword>
<dbReference type="GO" id="GO:0070492">
    <property type="term" value="F:oligosaccharide binding"/>
    <property type="evidence" value="ECO:0007669"/>
    <property type="project" value="TreeGrafter"/>
</dbReference>
<keyword evidence="1" id="KW-1015">Disulfide bond</keyword>
<comment type="caution">
    <text evidence="3">The sequence shown here is derived from an EMBL/GenBank/DDBJ whole genome shotgun (WGS) entry which is preliminary data.</text>
</comment>
<dbReference type="EMBL" id="CALNXJ010000034">
    <property type="protein sequence ID" value="CAH3140544.1"/>
    <property type="molecule type" value="Genomic_DNA"/>
</dbReference>
<keyword evidence="2" id="KW-0472">Membrane</keyword>
<evidence type="ECO:0000256" key="1">
    <source>
        <dbReference type="ARBA" id="ARBA00023157"/>
    </source>
</evidence>
<accession>A0AAU9X8F6</accession>
<evidence type="ECO:0008006" key="5">
    <source>
        <dbReference type="Google" id="ProtNLM"/>
    </source>
</evidence>
<dbReference type="AlphaFoldDB" id="A0AAU9X8F6"/>
<evidence type="ECO:0000313" key="3">
    <source>
        <dbReference type="EMBL" id="CAH3140544.1"/>
    </source>
</evidence>
<gene>
    <name evidence="3" type="ORF">PMEA_00019230</name>
</gene>
<reference evidence="3 4" key="1">
    <citation type="submission" date="2022-05" db="EMBL/GenBank/DDBJ databases">
        <authorList>
            <consortium name="Genoscope - CEA"/>
            <person name="William W."/>
        </authorList>
    </citation>
    <scope>NUCLEOTIDE SEQUENCE [LARGE SCALE GENOMIC DNA]</scope>
</reference>
<organism evidence="3 4">
    <name type="scientific">Pocillopora meandrina</name>
    <dbReference type="NCBI Taxonomy" id="46732"/>
    <lineage>
        <taxon>Eukaryota</taxon>
        <taxon>Metazoa</taxon>
        <taxon>Cnidaria</taxon>
        <taxon>Anthozoa</taxon>
        <taxon>Hexacorallia</taxon>
        <taxon>Scleractinia</taxon>
        <taxon>Astrocoeniina</taxon>
        <taxon>Pocilloporidae</taxon>
        <taxon>Pocillopora</taxon>
    </lineage>
</organism>
<protein>
    <recommendedName>
        <fullName evidence="5">Fibrinogen C-terminal domain-containing protein</fullName>
    </recommendedName>
</protein>
<dbReference type="PANTHER" id="PTHR16146">
    <property type="entry name" value="INTELECTIN"/>
    <property type="match status" value="1"/>
</dbReference>
<proteinExistence type="predicted"/>
<dbReference type="GO" id="GO:0005615">
    <property type="term" value="C:extracellular space"/>
    <property type="evidence" value="ECO:0007669"/>
    <property type="project" value="TreeGrafter"/>
</dbReference>
<dbReference type="PANTHER" id="PTHR16146:SF46">
    <property type="entry name" value="INTELECTIN-1A-RELATED"/>
    <property type="match status" value="1"/>
</dbReference>
<dbReference type="Proteomes" id="UP001159428">
    <property type="component" value="Unassembled WGS sequence"/>
</dbReference>
<name>A0AAU9X8F6_9CNID</name>
<keyword evidence="2" id="KW-0812">Transmembrane</keyword>
<keyword evidence="2" id="KW-1133">Transmembrane helix</keyword>